<name>A0ACC0KI94_CHOFU</name>
<evidence type="ECO:0000313" key="1">
    <source>
        <dbReference type="EMBL" id="KAI8436182.1"/>
    </source>
</evidence>
<feature type="non-terminal residue" evidence="1">
    <location>
        <position position="1"/>
    </location>
</feature>
<protein>
    <submittedName>
        <fullName evidence="1">Uncharacterized protein</fullName>
    </submittedName>
</protein>
<sequence>FSIYYQNVRGLRTKTEEFLSNVLSVEYDAIILSETWLNASVFDHEIFDDRYNIFRRDRCTTSSHDTRKDGGGVCIAILKKYKVERKWQWESSCEDLWVSFKMGKGKALTKHTPMCKPRSDRHPVWFSLPLIKCLREKAKYHKRFKKYGNPMDRLSFERLRNRCDSMLKECLRTFKANASSTLRTNPKYIWSYINGLKSNSYSIPNRMTSGSKTAVGGQEICDLFSEHFEAVYKSRPTTTRGPATGTCTDSSSHGGQWSLSKCELTEEEVFKSLSQLDLSKGAGTDDIPPLVLVKCAKYLAKPLTTLYQESLKQGVFPARWQTARVTPIHKKDDVTIVSHYRPVSILPAPGKVFESIIQKKIYWHVKQQLHASQHGFLPRRSTTTWQRRGSPLPLLFFRLVLAAASVGFLVWSLTSGQSGLSPLWLIYLTNWGLVMVTAMAVSGFFVSAMIAYKRPDTMVYATTAAFWLDVAVHGFNSVISVGELVISRTPVRWLHVYQPLLVAAVYVAFSGIYYATDGTNGVGELVISRTSVRWLHVYQPLLVAAVYVAFSGIYYATDGSNGIELVVSRTPVRWLHVYQPLLVAAVYVAFSGIYYATDGTNGVGELVISRTPVRWLHVYQPLLVAAVYVAFSGIYYATDGTNGVGELVISRTPVRWLHVYQPLLVAAVYVAFSGIYYATDGTNGIELVVSRTPVRWLHVYQPLLVAAVYVAFSGIYYATDGTNGTRFNSVISIELVVSRTPVRWLHVYQPLLVAAVYVAFSGIYYATDGTNGFGEPFIYPVLNWNEPGMAGAVSGGSLLGVFVVHTLVWALALGRNKLSDIFFQRQTHELPHTHDKA</sequence>
<keyword evidence="2" id="KW-1185">Reference proteome</keyword>
<dbReference type="EMBL" id="CM046106">
    <property type="protein sequence ID" value="KAI8436182.1"/>
    <property type="molecule type" value="Genomic_DNA"/>
</dbReference>
<proteinExistence type="predicted"/>
<reference evidence="1 2" key="1">
    <citation type="journal article" date="2022" name="Genome Biol. Evol.">
        <title>The Spruce Budworm Genome: Reconstructing the Evolutionary History of Antifreeze Proteins.</title>
        <authorList>
            <person name="Beliveau C."/>
            <person name="Gagne P."/>
            <person name="Picq S."/>
            <person name="Vernygora O."/>
            <person name="Keeling C.I."/>
            <person name="Pinkney K."/>
            <person name="Doucet D."/>
            <person name="Wen F."/>
            <person name="Johnston J.S."/>
            <person name="Maaroufi H."/>
            <person name="Boyle B."/>
            <person name="Laroche J."/>
            <person name="Dewar K."/>
            <person name="Juretic N."/>
            <person name="Blackburn G."/>
            <person name="Nisole A."/>
            <person name="Brunet B."/>
            <person name="Brandao M."/>
            <person name="Lumley L."/>
            <person name="Duan J."/>
            <person name="Quan G."/>
            <person name="Lucarotti C.J."/>
            <person name="Roe A.D."/>
            <person name="Sperling F.A.H."/>
            <person name="Levesque R.C."/>
            <person name="Cusson M."/>
        </authorList>
    </citation>
    <scope>NUCLEOTIDE SEQUENCE [LARGE SCALE GENOMIC DNA]</scope>
    <source>
        <strain evidence="1">Glfc:IPQL:Cfum</strain>
    </source>
</reference>
<organism evidence="1 2">
    <name type="scientific">Choristoneura fumiferana</name>
    <name type="common">Spruce budworm moth</name>
    <name type="synonym">Archips fumiferana</name>
    <dbReference type="NCBI Taxonomy" id="7141"/>
    <lineage>
        <taxon>Eukaryota</taxon>
        <taxon>Metazoa</taxon>
        <taxon>Ecdysozoa</taxon>
        <taxon>Arthropoda</taxon>
        <taxon>Hexapoda</taxon>
        <taxon>Insecta</taxon>
        <taxon>Pterygota</taxon>
        <taxon>Neoptera</taxon>
        <taxon>Endopterygota</taxon>
        <taxon>Lepidoptera</taxon>
        <taxon>Glossata</taxon>
        <taxon>Ditrysia</taxon>
        <taxon>Tortricoidea</taxon>
        <taxon>Tortricidae</taxon>
        <taxon>Tortricinae</taxon>
        <taxon>Choristoneura</taxon>
    </lineage>
</organism>
<dbReference type="Proteomes" id="UP001064048">
    <property type="component" value="Chromosome 6"/>
</dbReference>
<evidence type="ECO:0000313" key="2">
    <source>
        <dbReference type="Proteomes" id="UP001064048"/>
    </source>
</evidence>
<gene>
    <name evidence="1" type="ORF">MSG28_004261</name>
</gene>
<accession>A0ACC0KI94</accession>
<comment type="caution">
    <text evidence="1">The sequence shown here is derived from an EMBL/GenBank/DDBJ whole genome shotgun (WGS) entry which is preliminary data.</text>
</comment>